<dbReference type="PANTHER" id="PTHR23101">
    <property type="entry name" value="RAB GDP/GTP EXCHANGE FACTOR"/>
    <property type="match status" value="1"/>
</dbReference>
<dbReference type="OrthoDB" id="10264848at2759"/>
<protein>
    <submittedName>
        <fullName evidence="3">VPS9 domain protein, putative</fullName>
    </submittedName>
</protein>
<dbReference type="PANTHER" id="PTHR23101:SF97">
    <property type="entry name" value="DOMAIN PROTEIN, PUTATIVE (AFU_ORTHOLOGUE AFUA_2G10890)-RELATED"/>
    <property type="match status" value="1"/>
</dbReference>
<evidence type="ECO:0000313" key="3">
    <source>
        <dbReference type="EMBL" id="EFE41505.1"/>
    </source>
</evidence>
<dbReference type="SUPFAM" id="SSF109993">
    <property type="entry name" value="VPS9 domain"/>
    <property type="match status" value="1"/>
</dbReference>
<dbReference type="HOGENOM" id="CLU_017705_0_0_1"/>
<comment type="caution">
    <text evidence="3">The sequence shown here is derived from an EMBL/GenBank/DDBJ whole genome shotgun (WGS) entry which is preliminary data.</text>
</comment>
<feature type="compositionally biased region" description="Polar residues" evidence="1">
    <location>
        <begin position="410"/>
        <end position="435"/>
    </location>
</feature>
<sequence length="688" mass="73926">MSEKKDHASSSQMQKRGGSNSFSRLENSSPFSRIDSTAEAVGEAMQVVAEDPLSSPGHGLVEEPEDVFEKKAPEGSQGEGESAEPAAGQPPAELPEQFAELPIELVSLTDSTPPSIDTLSGLFQDFYVRAGSHISTHVSTLASRLHRNSSASSLQSQASRSSRRPTSSHGTQKDTPEQQMLTAEEVAEKRKARKLLQFKQHALEEAVERRACETIYDKIWRHRSTIDDVRDEKLRSKTAALLVMGIELKDLGVDISKQGAEETVDPKECVAAARQCLIRMNDERYPLGKLQQLVAAHKAIVDALTNILPSSSSADEILPTLIYTLILSPPEGVNIISNLNFIQRFRSSSKIDGETAYCLTNLEAAIDFLENVDLTNLRMEEGRAPIDQPDLNLLHPAPMDSNSDEALEKSPSTVSNTTSTAPSARPTLPTNPSAQQRLSDLFQPPAKALGAANDIVRSTADQGLKSISSTLDNSFAFLFGRLKEVQISQGDNARPGTPIVPKTLDDARKLVQVKAGTVPSDETVSEDGSNIGDRTPTPTPSISSRQPLDDRLAELVGGRRRPGTTKRDSSTNRSDTTASDDTAASSISSSTGSTNQGFGSVRGFGTSLNPLSHFPSMIRGLARAPDPAAATSSTRAKSPGPSSVARGAPGIQKFLDMGNASELKVGDIPELLEDYKRLAAMVRAQQNN</sequence>
<evidence type="ECO:0000259" key="2">
    <source>
        <dbReference type="PROSITE" id="PS51205"/>
    </source>
</evidence>
<feature type="compositionally biased region" description="Low complexity" evidence="1">
    <location>
        <begin position="571"/>
        <end position="594"/>
    </location>
</feature>
<reference evidence="4" key="1">
    <citation type="journal article" date="2011" name="Genome Biol.">
        <title>Comparative and functional genomics provide insights into the pathogenicity of dermatophytic fungi.</title>
        <authorList>
            <person name="Burmester A."/>
            <person name="Shelest E."/>
            <person name="Gloeckner G."/>
            <person name="Heddergott C."/>
            <person name="Schindler S."/>
            <person name="Staib P."/>
            <person name="Heidel A."/>
            <person name="Felder M."/>
            <person name="Petzold A."/>
            <person name="Szafranski K."/>
            <person name="Feuermann M."/>
            <person name="Pedruzzi I."/>
            <person name="Priebe S."/>
            <person name="Groth M."/>
            <person name="Winkler R."/>
            <person name="Li W."/>
            <person name="Kniemeyer O."/>
            <person name="Schroeckh V."/>
            <person name="Hertweck C."/>
            <person name="Hube B."/>
            <person name="White T.C."/>
            <person name="Platzer M."/>
            <person name="Guthke R."/>
            <person name="Heitman J."/>
            <person name="Woestemeyer J."/>
            <person name="Zipfel P.F."/>
            <person name="Monod M."/>
            <person name="Brakhage A.A."/>
        </authorList>
    </citation>
    <scope>NUCLEOTIDE SEQUENCE [LARGE SCALE GENOMIC DNA]</scope>
    <source>
        <strain evidence="4">HKI 0517</strain>
    </source>
</reference>
<evidence type="ECO:0000313" key="4">
    <source>
        <dbReference type="Proteomes" id="UP000008383"/>
    </source>
</evidence>
<organism evidence="3 4">
    <name type="scientific">Trichophyton verrucosum (strain HKI 0517)</name>
    <dbReference type="NCBI Taxonomy" id="663202"/>
    <lineage>
        <taxon>Eukaryota</taxon>
        <taxon>Fungi</taxon>
        <taxon>Dikarya</taxon>
        <taxon>Ascomycota</taxon>
        <taxon>Pezizomycotina</taxon>
        <taxon>Eurotiomycetes</taxon>
        <taxon>Eurotiomycetidae</taxon>
        <taxon>Onygenales</taxon>
        <taxon>Arthrodermataceae</taxon>
        <taxon>Trichophyton</taxon>
    </lineage>
</organism>
<proteinExistence type="predicted"/>
<dbReference type="KEGG" id="tve:TRV_03768"/>
<feature type="region of interest" description="Disordered" evidence="1">
    <location>
        <begin position="387"/>
        <end position="435"/>
    </location>
</feature>
<feature type="compositionally biased region" description="Polar residues" evidence="1">
    <location>
        <begin position="9"/>
        <end position="35"/>
    </location>
</feature>
<dbReference type="Proteomes" id="UP000008383">
    <property type="component" value="Unassembled WGS sequence"/>
</dbReference>
<dbReference type="GeneID" id="9579008"/>
<dbReference type="InterPro" id="IPR037191">
    <property type="entry name" value="VPS9_dom_sf"/>
</dbReference>
<feature type="compositionally biased region" description="Low complexity" evidence="1">
    <location>
        <begin position="148"/>
        <end position="168"/>
    </location>
</feature>
<dbReference type="EMBL" id="ACYE01000193">
    <property type="protein sequence ID" value="EFE41505.1"/>
    <property type="molecule type" value="Genomic_DNA"/>
</dbReference>
<dbReference type="GO" id="GO:0005829">
    <property type="term" value="C:cytosol"/>
    <property type="evidence" value="ECO:0007669"/>
    <property type="project" value="TreeGrafter"/>
</dbReference>
<name>D4D9H5_TRIVH</name>
<dbReference type="AlphaFoldDB" id="D4D9H5"/>
<dbReference type="PROSITE" id="PS51205">
    <property type="entry name" value="VPS9"/>
    <property type="match status" value="1"/>
</dbReference>
<dbReference type="SMART" id="SM00167">
    <property type="entry name" value="VPS9"/>
    <property type="match status" value="1"/>
</dbReference>
<feature type="region of interest" description="Disordered" evidence="1">
    <location>
        <begin position="143"/>
        <end position="180"/>
    </location>
</feature>
<feature type="domain" description="VPS9" evidence="2">
    <location>
        <begin position="228"/>
        <end position="378"/>
    </location>
</feature>
<dbReference type="RefSeq" id="XP_003022123.1">
    <property type="nucleotide sequence ID" value="XM_003022077.1"/>
</dbReference>
<keyword evidence="4" id="KW-1185">Reference proteome</keyword>
<dbReference type="InterPro" id="IPR045046">
    <property type="entry name" value="Vps9-like"/>
</dbReference>
<feature type="region of interest" description="Disordered" evidence="1">
    <location>
        <begin position="1"/>
        <end position="92"/>
    </location>
</feature>
<accession>D4D9H5</accession>
<dbReference type="Pfam" id="PF02204">
    <property type="entry name" value="VPS9"/>
    <property type="match status" value="1"/>
</dbReference>
<gene>
    <name evidence="3" type="ORF">TRV_03768</name>
</gene>
<dbReference type="GO" id="GO:0016192">
    <property type="term" value="P:vesicle-mediated transport"/>
    <property type="evidence" value="ECO:0007669"/>
    <property type="project" value="InterPro"/>
</dbReference>
<evidence type="ECO:0000256" key="1">
    <source>
        <dbReference type="SAM" id="MobiDB-lite"/>
    </source>
</evidence>
<dbReference type="GO" id="GO:0005085">
    <property type="term" value="F:guanyl-nucleotide exchange factor activity"/>
    <property type="evidence" value="ECO:0007669"/>
    <property type="project" value="InterPro"/>
</dbReference>
<dbReference type="Gene3D" id="1.20.1050.80">
    <property type="entry name" value="VPS9 domain"/>
    <property type="match status" value="1"/>
</dbReference>
<dbReference type="GO" id="GO:0030139">
    <property type="term" value="C:endocytic vesicle"/>
    <property type="evidence" value="ECO:0007669"/>
    <property type="project" value="TreeGrafter"/>
</dbReference>
<feature type="region of interest" description="Disordered" evidence="1">
    <location>
        <begin position="624"/>
        <end position="649"/>
    </location>
</feature>
<feature type="region of interest" description="Disordered" evidence="1">
    <location>
        <begin position="514"/>
        <end position="598"/>
    </location>
</feature>
<dbReference type="InterPro" id="IPR003123">
    <property type="entry name" value="VPS9"/>
</dbReference>
<dbReference type="GO" id="GO:0031267">
    <property type="term" value="F:small GTPase binding"/>
    <property type="evidence" value="ECO:0007669"/>
    <property type="project" value="TreeGrafter"/>
</dbReference>